<dbReference type="EMBL" id="JBANRG010000011">
    <property type="protein sequence ID" value="KAK7462143.1"/>
    <property type="molecule type" value="Genomic_DNA"/>
</dbReference>
<sequence length="227" mass="26127">MSIHLHIQKQPDVSYQASISSSDSDDDQTFDDWNDSLFSGSEFRIQSLFDDTTVGSIGELLSYDQEKYGVDLDAIWAKLRGRGVVDSMGRVRLVNWIKKTKPTPEMVVGLTGSEDFSSRMSFWFPSLRMTMRCYNTRHRLTPGLTTLMPIWMTQTHLRGQRFTCRLQSQRNCPSQQPQPRYLGKIEDIEFPFYEDEETGVDIISEWMGYALLYKSMFGSVLVAKRGS</sequence>
<proteinExistence type="predicted"/>
<comment type="caution">
    <text evidence="1">The sequence shown here is derived from an EMBL/GenBank/DDBJ whole genome shotgun (WGS) entry which is preliminary data.</text>
</comment>
<name>A0ABR1JMJ0_9AGAR</name>
<protein>
    <submittedName>
        <fullName evidence="1">Uncharacterized protein</fullName>
    </submittedName>
</protein>
<evidence type="ECO:0000313" key="2">
    <source>
        <dbReference type="Proteomes" id="UP001498398"/>
    </source>
</evidence>
<dbReference type="InterPro" id="IPR036236">
    <property type="entry name" value="Znf_C2H2_sf"/>
</dbReference>
<organism evidence="1 2">
    <name type="scientific">Marasmiellus scandens</name>
    <dbReference type="NCBI Taxonomy" id="2682957"/>
    <lineage>
        <taxon>Eukaryota</taxon>
        <taxon>Fungi</taxon>
        <taxon>Dikarya</taxon>
        <taxon>Basidiomycota</taxon>
        <taxon>Agaricomycotina</taxon>
        <taxon>Agaricomycetes</taxon>
        <taxon>Agaricomycetidae</taxon>
        <taxon>Agaricales</taxon>
        <taxon>Marasmiineae</taxon>
        <taxon>Omphalotaceae</taxon>
        <taxon>Marasmiellus</taxon>
    </lineage>
</organism>
<dbReference type="Proteomes" id="UP001498398">
    <property type="component" value="Unassembled WGS sequence"/>
</dbReference>
<evidence type="ECO:0000313" key="1">
    <source>
        <dbReference type="EMBL" id="KAK7462143.1"/>
    </source>
</evidence>
<dbReference type="SUPFAM" id="SSF57667">
    <property type="entry name" value="beta-beta-alpha zinc fingers"/>
    <property type="match status" value="1"/>
</dbReference>
<gene>
    <name evidence="1" type="ORF">VKT23_007746</name>
</gene>
<accession>A0ABR1JMJ0</accession>
<keyword evidence="2" id="KW-1185">Reference proteome</keyword>
<reference evidence="1 2" key="1">
    <citation type="submission" date="2024-01" db="EMBL/GenBank/DDBJ databases">
        <title>A draft genome for the cacao thread blight pathogen Marasmiellus scandens.</title>
        <authorList>
            <person name="Baruah I.K."/>
            <person name="Leung J."/>
            <person name="Bukari Y."/>
            <person name="Amoako-Attah I."/>
            <person name="Meinhardt L.W."/>
            <person name="Bailey B.A."/>
            <person name="Cohen S.P."/>
        </authorList>
    </citation>
    <scope>NUCLEOTIDE SEQUENCE [LARGE SCALE GENOMIC DNA]</scope>
    <source>
        <strain evidence="1 2">GH-19</strain>
    </source>
</reference>